<evidence type="ECO:0000313" key="3">
    <source>
        <dbReference type="EMBL" id="GIL98917.1"/>
    </source>
</evidence>
<feature type="domain" description="Reverse transcriptase" evidence="2">
    <location>
        <begin position="1"/>
        <end position="128"/>
    </location>
</feature>
<dbReference type="Proteomes" id="UP000722791">
    <property type="component" value="Unassembled WGS sequence"/>
</dbReference>
<proteinExistence type="predicted"/>
<sequence length="186" mass="20850">KVLFRVRVNGESSDPFESKQGVKQGCPLSPTLFGFFIEGFADYLEAKDRYHQSGMCVEEIPVVDGVRVPSMFYADDLNLFAHNHRRLMCVLTTLGEWCTAFGMSVHTHKCEVVYFHPDRNHRLLASQVLKMNSLMLVNVLCMLLSVSCAGKGSSFPGLLFGALILKFVLSFLMGFKFGVLISFCSY</sequence>
<keyword evidence="1" id="KW-0812">Transmembrane</keyword>
<accession>A0A8J4DBN5</accession>
<evidence type="ECO:0000259" key="2">
    <source>
        <dbReference type="PROSITE" id="PS50878"/>
    </source>
</evidence>
<evidence type="ECO:0000256" key="1">
    <source>
        <dbReference type="SAM" id="Phobius"/>
    </source>
</evidence>
<comment type="caution">
    <text evidence="3">The sequence shown here is derived from an EMBL/GenBank/DDBJ whole genome shotgun (WGS) entry which is preliminary data.</text>
</comment>
<protein>
    <recommendedName>
        <fullName evidence="2">Reverse transcriptase domain-containing protein</fullName>
    </recommendedName>
</protein>
<organism evidence="3 4">
    <name type="scientific">Volvox reticuliferus</name>
    <dbReference type="NCBI Taxonomy" id="1737510"/>
    <lineage>
        <taxon>Eukaryota</taxon>
        <taxon>Viridiplantae</taxon>
        <taxon>Chlorophyta</taxon>
        <taxon>core chlorophytes</taxon>
        <taxon>Chlorophyceae</taxon>
        <taxon>CS clade</taxon>
        <taxon>Chlamydomonadales</taxon>
        <taxon>Volvocaceae</taxon>
        <taxon>Volvox</taxon>
    </lineage>
</organism>
<feature type="transmembrane region" description="Helical" evidence="1">
    <location>
        <begin position="128"/>
        <end position="146"/>
    </location>
</feature>
<dbReference type="PANTHER" id="PTHR47027:SF20">
    <property type="entry name" value="REVERSE TRANSCRIPTASE-LIKE PROTEIN WITH RNA-DIRECTED DNA POLYMERASE DOMAIN"/>
    <property type="match status" value="1"/>
</dbReference>
<keyword evidence="1" id="KW-1133">Transmembrane helix</keyword>
<dbReference type="SUPFAM" id="SSF56672">
    <property type="entry name" value="DNA/RNA polymerases"/>
    <property type="match status" value="1"/>
</dbReference>
<feature type="non-terminal residue" evidence="3">
    <location>
        <position position="1"/>
    </location>
</feature>
<gene>
    <name evidence="3" type="ORF">Vretimale_4241</name>
</gene>
<dbReference type="PROSITE" id="PS50878">
    <property type="entry name" value="RT_POL"/>
    <property type="match status" value="1"/>
</dbReference>
<evidence type="ECO:0000313" key="4">
    <source>
        <dbReference type="Proteomes" id="UP000722791"/>
    </source>
</evidence>
<dbReference type="PANTHER" id="PTHR47027">
    <property type="entry name" value="REVERSE TRANSCRIPTASE DOMAIN-CONTAINING PROTEIN"/>
    <property type="match status" value="1"/>
</dbReference>
<dbReference type="Pfam" id="PF00078">
    <property type="entry name" value="RVT_1"/>
    <property type="match status" value="1"/>
</dbReference>
<reference evidence="3" key="1">
    <citation type="journal article" date="2021" name="Proc. Natl. Acad. Sci. U.S.A.">
        <title>Three genomes in the algal genus Volvox reveal the fate of a haploid sex-determining region after a transition to homothallism.</title>
        <authorList>
            <person name="Yamamoto K."/>
            <person name="Hamaji T."/>
            <person name="Kawai-Toyooka H."/>
            <person name="Matsuzaki R."/>
            <person name="Takahashi F."/>
            <person name="Nishimura Y."/>
            <person name="Kawachi M."/>
            <person name="Noguchi H."/>
            <person name="Minakuchi Y."/>
            <person name="Umen J.G."/>
            <person name="Toyoda A."/>
            <person name="Nozaki H."/>
        </authorList>
    </citation>
    <scope>NUCLEOTIDE SEQUENCE</scope>
    <source>
        <strain evidence="3">NIES-3785</strain>
    </source>
</reference>
<feature type="transmembrane region" description="Helical" evidence="1">
    <location>
        <begin position="158"/>
        <end position="183"/>
    </location>
</feature>
<dbReference type="InterPro" id="IPR000477">
    <property type="entry name" value="RT_dom"/>
</dbReference>
<dbReference type="AlphaFoldDB" id="A0A8J4DBN5"/>
<keyword evidence="1" id="KW-0472">Membrane</keyword>
<dbReference type="EMBL" id="BNCQ01000006">
    <property type="protein sequence ID" value="GIL98917.1"/>
    <property type="molecule type" value="Genomic_DNA"/>
</dbReference>
<dbReference type="InterPro" id="IPR043502">
    <property type="entry name" value="DNA/RNA_pol_sf"/>
</dbReference>
<name>A0A8J4DBN5_9CHLO</name>